<dbReference type="KEGG" id="ago:AGOS_AER010C"/>
<dbReference type="PANTHER" id="PTHR43628:SF11">
    <property type="entry name" value="PROTEIN DSF2"/>
    <property type="match status" value="1"/>
</dbReference>
<name>Q757K2_EREGS</name>
<feature type="compositionally biased region" description="Polar residues" evidence="1">
    <location>
        <begin position="353"/>
        <end position="367"/>
    </location>
</feature>
<dbReference type="GO" id="GO:0010972">
    <property type="term" value="P:negative regulation of G2/M transition of mitotic cell cycle"/>
    <property type="evidence" value="ECO:0000318"/>
    <property type="project" value="GO_Central"/>
</dbReference>
<dbReference type="SMART" id="SM00671">
    <property type="entry name" value="SEL1"/>
    <property type="match status" value="2"/>
</dbReference>
<evidence type="ECO:0000313" key="3">
    <source>
        <dbReference type="Proteomes" id="UP000000591"/>
    </source>
</evidence>
<dbReference type="STRING" id="284811.Q757K2"/>
<dbReference type="RefSeq" id="NP_984870.2">
    <property type="nucleotide sequence ID" value="NM_210224.2"/>
</dbReference>
<dbReference type="FunCoup" id="Q757K2">
    <property type="interactions" value="60"/>
</dbReference>
<dbReference type="SUPFAM" id="SSF81901">
    <property type="entry name" value="HCP-like"/>
    <property type="match status" value="1"/>
</dbReference>
<proteinExistence type="predicted"/>
<feature type="compositionally biased region" description="Low complexity" evidence="1">
    <location>
        <begin position="476"/>
        <end position="486"/>
    </location>
</feature>
<feature type="region of interest" description="Disordered" evidence="1">
    <location>
        <begin position="476"/>
        <end position="524"/>
    </location>
</feature>
<dbReference type="eggNOG" id="ENOG502QW3C">
    <property type="taxonomic scope" value="Eukaryota"/>
</dbReference>
<feature type="compositionally biased region" description="Polar residues" evidence="1">
    <location>
        <begin position="506"/>
        <end position="518"/>
    </location>
</feature>
<sequence>MPFFDPNNPSPLDDIRIQEEYEGVDLNPRNRSKPRANSLLHDQQSLISFDSIQTADRLLDKLDLSIEDELLLQQALREEEEERRIATQEYPDDIYFSMTQSSRPMIPMTTARPAHRPVLCIPASSFPSLRHAGGTARHKTNVAPPVHQSSHAILEDLNDNEKLVSSKGNVVEDHISKFRYSYLVQEGSGDEAEDTPQNEDGSETLDALQIEKYRRKLAQTNRYYGTGSSPTELTHGSGSASVSNPQSRAKSSTHVLEQATHNETASSHTPSNSVSSLALQNHTTASSFESDLTARTAENGPNNGSSTLLSTPKTSRKSLECDSPGHPSSPSIWNKGHKKKNSFSLKNLFKSPKVTSETESSPKADNSSNEEHDAAAYSEQMPPITAPSAHRQSEHHHHSASAYPKKPLQKLQHSYKLLIEPRPMLPVVRSDEVALLKHRRSASLPKNGPRPGTQRDPNTWEQQDRATLLQHAKILQQQKQLPQISSSHSHAHNKRPPVPPKDIPVGSQQPKMHTQQGANKMHKPATSVVQRTGSLGNKRVPDPPLPVSADGRLTPEQKVQLALELRNRRQYAECTKLLREACEAGDRTGFLLYGLALRHGSGIPTNLPESFKWIFKASGVKDEAAEVLSLNIDPFKLKNVPLVPPEPEAPALYECGISYLKGYGFAKPDELKGLKYLEQAASLGHIDSICLCGTIWSKRSRNRPRDSCRAAAWFRIADAMGADLIGANWIYKEKYMRPSPESSAAVGSYKEQKATPPVPTKHKP</sequence>
<dbReference type="InterPro" id="IPR006597">
    <property type="entry name" value="Sel1-like"/>
</dbReference>
<feature type="region of interest" description="Disordered" evidence="1">
    <location>
        <begin position="438"/>
        <end position="461"/>
    </location>
</feature>
<reference evidence="2 3" key="1">
    <citation type="journal article" date="2004" name="Science">
        <title>The Ashbya gossypii genome as a tool for mapping the ancient Saccharomyces cerevisiae genome.</title>
        <authorList>
            <person name="Dietrich F.S."/>
            <person name="Voegeli S."/>
            <person name="Brachat S."/>
            <person name="Lerch A."/>
            <person name="Gates K."/>
            <person name="Steiner S."/>
            <person name="Mohr C."/>
            <person name="Pohlmann R."/>
            <person name="Luedi P."/>
            <person name="Choi S."/>
            <person name="Wing R.A."/>
            <person name="Flavier A."/>
            <person name="Gaffney T.D."/>
            <person name="Philippsen P."/>
        </authorList>
    </citation>
    <scope>NUCLEOTIDE SEQUENCE [LARGE SCALE GENOMIC DNA]</scope>
    <source>
        <strain evidence="3">ATCC 10895 / CBS 109.51 / FGSC 9923 / NRRL Y-1056</strain>
    </source>
</reference>
<dbReference type="OMA" id="CLSGTIW"/>
<feature type="region of interest" description="Disordered" evidence="1">
    <location>
        <begin position="1"/>
        <end position="36"/>
    </location>
</feature>
<evidence type="ECO:0000256" key="1">
    <source>
        <dbReference type="SAM" id="MobiDB-lite"/>
    </source>
</evidence>
<evidence type="ECO:0000313" key="2">
    <source>
        <dbReference type="EMBL" id="AAS52694.2"/>
    </source>
</evidence>
<dbReference type="OrthoDB" id="2148946at2759"/>
<feature type="region of interest" description="Disordered" evidence="1">
    <location>
        <begin position="740"/>
        <end position="764"/>
    </location>
</feature>
<organism evidence="2 3">
    <name type="scientific">Eremothecium gossypii (strain ATCC 10895 / CBS 109.51 / FGSC 9923 / NRRL Y-1056)</name>
    <name type="common">Yeast</name>
    <name type="synonym">Ashbya gossypii</name>
    <dbReference type="NCBI Taxonomy" id="284811"/>
    <lineage>
        <taxon>Eukaryota</taxon>
        <taxon>Fungi</taxon>
        <taxon>Dikarya</taxon>
        <taxon>Ascomycota</taxon>
        <taxon>Saccharomycotina</taxon>
        <taxon>Saccharomycetes</taxon>
        <taxon>Saccharomycetales</taxon>
        <taxon>Saccharomycetaceae</taxon>
        <taxon>Eremothecium</taxon>
    </lineage>
</organism>
<keyword evidence="3" id="KW-1185">Reference proteome</keyword>
<dbReference type="Gene3D" id="1.25.40.10">
    <property type="entry name" value="Tetratricopeptide repeat domain"/>
    <property type="match status" value="1"/>
</dbReference>
<gene>
    <name evidence="2" type="ORF">AGOS_AER010C</name>
</gene>
<dbReference type="AlphaFoldDB" id="Q757K2"/>
<dbReference type="PANTHER" id="PTHR43628">
    <property type="entry name" value="ACTIVATOR OF C KINASE PROTEIN 1-RELATED"/>
    <property type="match status" value="1"/>
</dbReference>
<dbReference type="GeneID" id="4621070"/>
<dbReference type="InterPro" id="IPR052945">
    <property type="entry name" value="Mitotic_Regulator"/>
</dbReference>
<accession>Q757K2</accession>
<dbReference type="InParanoid" id="Q757K2"/>
<protein>
    <submittedName>
        <fullName evidence="2">AER010Cp</fullName>
    </submittedName>
</protein>
<dbReference type="GO" id="GO:0032153">
    <property type="term" value="C:cell division site"/>
    <property type="evidence" value="ECO:0000318"/>
    <property type="project" value="GO_Central"/>
</dbReference>
<dbReference type="HOGENOM" id="CLU_364101_0_0_1"/>
<feature type="region of interest" description="Disordered" evidence="1">
    <location>
        <begin position="223"/>
        <end position="276"/>
    </location>
</feature>
<dbReference type="Pfam" id="PF08238">
    <property type="entry name" value="Sel1"/>
    <property type="match status" value="2"/>
</dbReference>
<dbReference type="Proteomes" id="UP000000591">
    <property type="component" value="Chromosome V"/>
</dbReference>
<dbReference type="InterPro" id="IPR011990">
    <property type="entry name" value="TPR-like_helical_dom_sf"/>
</dbReference>
<reference evidence="3" key="2">
    <citation type="journal article" date="2013" name="G3 (Bethesda)">
        <title>Genomes of Ashbya fungi isolated from insects reveal four mating-type loci, numerous translocations, lack of transposons, and distinct gene duplications.</title>
        <authorList>
            <person name="Dietrich F.S."/>
            <person name="Voegeli S."/>
            <person name="Kuo S."/>
            <person name="Philippsen P."/>
        </authorList>
    </citation>
    <scope>GENOME REANNOTATION</scope>
    <source>
        <strain evidence="3">ATCC 10895 / CBS 109.51 / FGSC 9923 / NRRL Y-1056</strain>
    </source>
</reference>
<feature type="compositionally biased region" description="Polar residues" evidence="1">
    <location>
        <begin position="299"/>
        <end position="313"/>
    </location>
</feature>
<feature type="region of interest" description="Disordered" evidence="1">
    <location>
        <begin position="294"/>
        <end position="408"/>
    </location>
</feature>
<dbReference type="EMBL" id="AE016818">
    <property type="protein sequence ID" value="AAS52694.2"/>
    <property type="molecule type" value="Genomic_DNA"/>
</dbReference>